<evidence type="ECO:0000313" key="3">
    <source>
        <dbReference type="EMBL" id="TDH60305.1"/>
    </source>
</evidence>
<dbReference type="CDD" id="cd00570">
    <property type="entry name" value="GST_N_family"/>
    <property type="match status" value="1"/>
</dbReference>
<dbReference type="OrthoDB" id="9810080at2"/>
<dbReference type="SFLD" id="SFLDS00019">
    <property type="entry name" value="Glutathione_Transferase_(cytos"/>
    <property type="match status" value="1"/>
</dbReference>
<name>A0A4V3A9S5_9PROT</name>
<reference evidence="3 4" key="1">
    <citation type="journal article" date="2016" name="J. Microbiol.">
        <title>Dankookia rubra gen. nov., sp. nov., an alphaproteobacterium isolated from sediment of a shallow stream.</title>
        <authorList>
            <person name="Kim W.H."/>
            <person name="Kim D.H."/>
            <person name="Kang K."/>
            <person name="Ahn T.Y."/>
        </authorList>
    </citation>
    <scope>NUCLEOTIDE SEQUENCE [LARGE SCALE GENOMIC DNA]</scope>
    <source>
        <strain evidence="3 4">JCM30602</strain>
    </source>
</reference>
<dbReference type="GO" id="GO:0016740">
    <property type="term" value="F:transferase activity"/>
    <property type="evidence" value="ECO:0007669"/>
    <property type="project" value="UniProtKB-KW"/>
</dbReference>
<keyword evidence="3" id="KW-0808">Transferase</keyword>
<dbReference type="PROSITE" id="PS50405">
    <property type="entry name" value="GST_CTER"/>
    <property type="match status" value="1"/>
</dbReference>
<dbReference type="PROSITE" id="PS50404">
    <property type="entry name" value="GST_NTER"/>
    <property type="match status" value="1"/>
</dbReference>
<gene>
    <name evidence="3" type="ORF">E2C06_22580</name>
</gene>
<accession>A0A4V3A9S5</accession>
<dbReference type="SUPFAM" id="SSF47616">
    <property type="entry name" value="GST C-terminal domain-like"/>
    <property type="match status" value="1"/>
</dbReference>
<dbReference type="Proteomes" id="UP000295096">
    <property type="component" value="Unassembled WGS sequence"/>
</dbReference>
<dbReference type="SFLD" id="SFLDG00358">
    <property type="entry name" value="Main_(cytGST)"/>
    <property type="match status" value="1"/>
</dbReference>
<proteinExistence type="predicted"/>
<feature type="domain" description="GST C-terminal" evidence="2">
    <location>
        <begin position="126"/>
        <end position="249"/>
    </location>
</feature>
<dbReference type="InterPro" id="IPR036282">
    <property type="entry name" value="Glutathione-S-Trfase_C_sf"/>
</dbReference>
<dbReference type="EMBL" id="SMSJ01000040">
    <property type="protein sequence ID" value="TDH60305.1"/>
    <property type="molecule type" value="Genomic_DNA"/>
</dbReference>
<evidence type="ECO:0000259" key="1">
    <source>
        <dbReference type="PROSITE" id="PS50404"/>
    </source>
</evidence>
<comment type="caution">
    <text evidence="3">The sequence shown here is derived from an EMBL/GenBank/DDBJ whole genome shotgun (WGS) entry which is preliminary data.</text>
</comment>
<dbReference type="InterPro" id="IPR004045">
    <property type="entry name" value="Glutathione_S-Trfase_N"/>
</dbReference>
<dbReference type="InterPro" id="IPR036249">
    <property type="entry name" value="Thioredoxin-like_sf"/>
</dbReference>
<keyword evidence="4" id="KW-1185">Reference proteome</keyword>
<dbReference type="Gene3D" id="1.20.1050.10">
    <property type="match status" value="1"/>
</dbReference>
<dbReference type="PANTHER" id="PTHR44051:SF8">
    <property type="entry name" value="GLUTATHIONE S-TRANSFERASE GSTA"/>
    <property type="match status" value="1"/>
</dbReference>
<dbReference type="AlphaFoldDB" id="A0A4V3A9S5"/>
<protein>
    <submittedName>
        <fullName evidence="3">Glutathione S-transferase family protein</fullName>
    </submittedName>
</protein>
<dbReference type="SUPFAM" id="SSF52833">
    <property type="entry name" value="Thioredoxin-like"/>
    <property type="match status" value="1"/>
</dbReference>
<evidence type="ECO:0000259" key="2">
    <source>
        <dbReference type="PROSITE" id="PS50405"/>
    </source>
</evidence>
<dbReference type="Gene3D" id="3.40.30.10">
    <property type="entry name" value="Glutaredoxin"/>
    <property type="match status" value="1"/>
</dbReference>
<evidence type="ECO:0000313" key="4">
    <source>
        <dbReference type="Proteomes" id="UP000295096"/>
    </source>
</evidence>
<dbReference type="Pfam" id="PF02798">
    <property type="entry name" value="GST_N"/>
    <property type="match status" value="1"/>
</dbReference>
<sequence length="252" mass="27628">MPARRGAGWRLDPGSCGAAPSRAACAAGRKAMVNTADAGDPERLVLFGSFTSSSSYKPMLFLALSGLPFSFRTVNLKNGVQKSPDYLAVNRYGQVPALRHRGLTVVQSNVILDYLARATGCFEEAAEQARWTAREWLSWESDAITNVAKVRHYSRFRAVDPAVMSYFRPLAEAALGFVDTALADGRDWLVDGDAPSIADIGCWGRMVFMAEGGLEIARWPHLQRWAARLQALPGFALPYDLIPKKDTEFAGR</sequence>
<dbReference type="InterPro" id="IPR040079">
    <property type="entry name" value="Glutathione_S-Trfase"/>
</dbReference>
<feature type="domain" description="GST N-terminal" evidence="1">
    <location>
        <begin position="42"/>
        <end position="123"/>
    </location>
</feature>
<dbReference type="PANTHER" id="PTHR44051">
    <property type="entry name" value="GLUTATHIONE S-TRANSFERASE-RELATED"/>
    <property type="match status" value="1"/>
</dbReference>
<organism evidence="3 4">
    <name type="scientific">Dankookia rubra</name>
    <dbReference type="NCBI Taxonomy" id="1442381"/>
    <lineage>
        <taxon>Bacteria</taxon>
        <taxon>Pseudomonadati</taxon>
        <taxon>Pseudomonadota</taxon>
        <taxon>Alphaproteobacteria</taxon>
        <taxon>Acetobacterales</taxon>
        <taxon>Roseomonadaceae</taxon>
        <taxon>Dankookia</taxon>
    </lineage>
</organism>
<dbReference type="InterPro" id="IPR010987">
    <property type="entry name" value="Glutathione-S-Trfase_C-like"/>
</dbReference>